<name>A0ABS8ZWI6_9PSEU</name>
<dbReference type="RefSeq" id="WP_233734770.1">
    <property type="nucleotide sequence ID" value="NZ_JAJVCN010000005.1"/>
</dbReference>
<evidence type="ECO:0000313" key="2">
    <source>
        <dbReference type="Proteomes" id="UP001521150"/>
    </source>
</evidence>
<accession>A0ABS8ZWI6</accession>
<reference evidence="1 2" key="1">
    <citation type="submission" date="2021-12" db="EMBL/GenBank/DDBJ databases">
        <title>Genome sequence of Kibdelosporangium philippinense ATCC 49844.</title>
        <authorList>
            <person name="Fedorov E.A."/>
            <person name="Omeragic M."/>
            <person name="Shalygina K.F."/>
            <person name="Maclea K.S."/>
        </authorList>
    </citation>
    <scope>NUCLEOTIDE SEQUENCE [LARGE SCALE GENOMIC DNA]</scope>
    <source>
        <strain evidence="1 2">ATCC 49844</strain>
    </source>
</reference>
<organism evidence="1 2">
    <name type="scientific">Kibdelosporangium philippinense</name>
    <dbReference type="NCBI Taxonomy" id="211113"/>
    <lineage>
        <taxon>Bacteria</taxon>
        <taxon>Bacillati</taxon>
        <taxon>Actinomycetota</taxon>
        <taxon>Actinomycetes</taxon>
        <taxon>Pseudonocardiales</taxon>
        <taxon>Pseudonocardiaceae</taxon>
        <taxon>Kibdelosporangium</taxon>
    </lineage>
</organism>
<evidence type="ECO:0000313" key="1">
    <source>
        <dbReference type="EMBL" id="MCE7011934.1"/>
    </source>
</evidence>
<proteinExistence type="predicted"/>
<evidence type="ECO:0008006" key="3">
    <source>
        <dbReference type="Google" id="ProtNLM"/>
    </source>
</evidence>
<gene>
    <name evidence="1" type="ORF">LWC34_55360</name>
</gene>
<dbReference type="Proteomes" id="UP001521150">
    <property type="component" value="Unassembled WGS sequence"/>
</dbReference>
<sequence length="85" mass="8529">MAIAPVTADHELAAAQVVQSELGPDVHASLSHEIGTLGLLERENATVLNEALVGAAHGVTQALTAALDANGLGGAIVYFAQNDGT</sequence>
<protein>
    <recommendedName>
        <fullName evidence="3">PE family protein</fullName>
    </recommendedName>
</protein>
<comment type="caution">
    <text evidence="1">The sequence shown here is derived from an EMBL/GenBank/DDBJ whole genome shotgun (WGS) entry which is preliminary data.</text>
</comment>
<dbReference type="EMBL" id="JAJVCN010000005">
    <property type="protein sequence ID" value="MCE7011934.1"/>
    <property type="molecule type" value="Genomic_DNA"/>
</dbReference>
<keyword evidence="2" id="KW-1185">Reference proteome</keyword>